<dbReference type="Proteomes" id="UP000014136">
    <property type="component" value="Unassembled WGS sequence"/>
</dbReference>
<accession>S0JM27</accession>
<gene>
    <name evidence="1" type="ORF">OMQ_01951</name>
</gene>
<evidence type="ECO:0008006" key="3">
    <source>
        <dbReference type="Google" id="ProtNLM"/>
    </source>
</evidence>
<evidence type="ECO:0000313" key="2">
    <source>
        <dbReference type="Proteomes" id="UP000014136"/>
    </source>
</evidence>
<evidence type="ECO:0000313" key="1">
    <source>
        <dbReference type="EMBL" id="EOT28036.1"/>
    </source>
</evidence>
<keyword evidence="2" id="KW-1185">Reference proteome</keyword>
<sequence>MSPQLARENFFVFVLNQIKNETVKSKEETQLQQLLLEIGEELLQAGTINELLIEKTNQTLQKRHYFDLHAQFHAGELIVTSQFSPSLSKFDRNCIEAIVSVLEALEQGPIEMKRCEQCSEWFLPYKRAKVSKFCSKKCRNRANYLINKEKNNDHH</sequence>
<dbReference type="RefSeq" id="WP_016175720.1">
    <property type="nucleotide sequence ID" value="NZ_KE136389.1"/>
</dbReference>
<dbReference type="AlphaFoldDB" id="S0JM27"/>
<dbReference type="HOGENOM" id="CLU_1692792_0_0_9"/>
<comment type="caution">
    <text evidence="1">The sequence shown here is derived from an EMBL/GenBank/DDBJ whole genome shotgun (WGS) entry which is preliminary data.</text>
</comment>
<dbReference type="OrthoDB" id="2611016at2"/>
<reference evidence="1 2" key="1">
    <citation type="submission" date="2013-03" db="EMBL/GenBank/DDBJ databases">
        <title>The Genome Sequence of Enterococcus saccharolyticus ATCC_43076 (Illumina only assembly).</title>
        <authorList>
            <consortium name="The Broad Institute Genomics Platform"/>
            <consortium name="The Broad Institute Genome Sequencing Center for Infectious Disease"/>
            <person name="Earl A."/>
            <person name="Russ C."/>
            <person name="Gilmore M."/>
            <person name="Surin D."/>
            <person name="Walker B."/>
            <person name="Young S."/>
            <person name="Zeng Q."/>
            <person name="Gargeya S."/>
            <person name="Fitzgerald M."/>
            <person name="Haas B."/>
            <person name="Abouelleil A."/>
            <person name="Allen A.W."/>
            <person name="Alvarado L."/>
            <person name="Arachchi H.M."/>
            <person name="Berlin A.M."/>
            <person name="Chapman S.B."/>
            <person name="Gainer-Dewar J."/>
            <person name="Goldberg J."/>
            <person name="Griggs A."/>
            <person name="Gujja S."/>
            <person name="Hansen M."/>
            <person name="Howarth C."/>
            <person name="Imamovic A."/>
            <person name="Ireland A."/>
            <person name="Larimer J."/>
            <person name="McCowan C."/>
            <person name="Murphy C."/>
            <person name="Pearson M."/>
            <person name="Poon T.W."/>
            <person name="Priest M."/>
            <person name="Roberts A."/>
            <person name="Saif S."/>
            <person name="Shea T."/>
            <person name="Sisk P."/>
            <person name="Sykes S."/>
            <person name="Wortman J."/>
            <person name="Nusbaum C."/>
            <person name="Birren B."/>
        </authorList>
    </citation>
    <scope>NUCLEOTIDE SEQUENCE [LARGE SCALE GENOMIC DNA]</scope>
    <source>
        <strain evidence="1 2">ATCC 43076</strain>
    </source>
</reference>
<protein>
    <recommendedName>
        <fullName evidence="3">Zinc finger CGNR domain-containing protein</fullName>
    </recommendedName>
</protein>
<name>S0JM27_9ENTE</name>
<proteinExistence type="predicted"/>
<organism evidence="1 2">
    <name type="scientific">Enterococcus saccharolyticus subsp. saccharolyticus ATCC 43076</name>
    <dbReference type="NCBI Taxonomy" id="1139996"/>
    <lineage>
        <taxon>Bacteria</taxon>
        <taxon>Bacillati</taxon>
        <taxon>Bacillota</taxon>
        <taxon>Bacilli</taxon>
        <taxon>Lactobacillales</taxon>
        <taxon>Enterococcaceae</taxon>
        <taxon>Enterococcus</taxon>
    </lineage>
</organism>
<dbReference type="EMBL" id="AHYT01000009">
    <property type="protein sequence ID" value="EOT28036.1"/>
    <property type="molecule type" value="Genomic_DNA"/>
</dbReference>
<dbReference type="PATRIC" id="fig|1139996.3.peg.1922"/>